<dbReference type="RefSeq" id="WP_348389952.1">
    <property type="nucleotide sequence ID" value="NZ_CP134145.1"/>
</dbReference>
<dbReference type="Pfam" id="PF13353">
    <property type="entry name" value="Fer4_12"/>
    <property type="match status" value="1"/>
</dbReference>
<organism evidence="1 2">
    <name type="scientific">Thalassotalea psychrophila</name>
    <dbReference type="NCBI Taxonomy" id="3065647"/>
    <lineage>
        <taxon>Bacteria</taxon>
        <taxon>Pseudomonadati</taxon>
        <taxon>Pseudomonadota</taxon>
        <taxon>Gammaproteobacteria</taxon>
        <taxon>Alteromonadales</taxon>
        <taxon>Colwelliaceae</taxon>
        <taxon>Thalassotalea</taxon>
    </lineage>
</organism>
<gene>
    <name evidence="1" type="primary">nrdG</name>
    <name evidence="1" type="ORF">RGQ13_11800</name>
</gene>
<dbReference type="EMBL" id="CP134145">
    <property type="protein sequence ID" value="WNC70815.1"/>
    <property type="molecule type" value="Genomic_DNA"/>
</dbReference>
<dbReference type="InterPro" id="IPR013785">
    <property type="entry name" value="Aldolase_TIM"/>
</dbReference>
<dbReference type="Proteomes" id="UP001258994">
    <property type="component" value="Chromosome"/>
</dbReference>
<dbReference type="Gene3D" id="3.20.20.70">
    <property type="entry name" value="Aldolase class I"/>
    <property type="match status" value="1"/>
</dbReference>
<reference evidence="2" key="1">
    <citation type="submission" date="2023-09" db="EMBL/GenBank/DDBJ databases">
        <authorList>
            <person name="Li S."/>
            <person name="Li X."/>
            <person name="Zhang C."/>
            <person name="Zhao Z."/>
        </authorList>
    </citation>
    <scope>NUCLEOTIDE SEQUENCE [LARGE SCALE GENOMIC DNA]</scope>
    <source>
        <strain evidence="2">SQ149</strain>
    </source>
</reference>
<dbReference type="NCBIfam" id="TIGR02826">
    <property type="entry name" value="RNR_activ_nrdG3"/>
    <property type="match status" value="1"/>
</dbReference>
<proteinExistence type="predicted"/>
<accession>A0ABY9TQ06</accession>
<name>A0ABY9TQ06_9GAMM</name>
<sequence length="158" mass="17775">MTFNCLPPTIVFQEVPNEISLCFSITGCQVGCKGCHSTELWNKNFGQQLTNTNFQQWINKYQGLISTVLFMGGEWQKNALIEKLILAQKQGLKTCLYTGENIVDEQISKHLNYAKIGKWDPDRGGLNNPDTNQQFIDLTAGNTLNHLFIKEGIQHVAA</sequence>
<keyword evidence="2" id="KW-1185">Reference proteome</keyword>
<evidence type="ECO:0000313" key="2">
    <source>
        <dbReference type="Proteomes" id="UP001258994"/>
    </source>
</evidence>
<dbReference type="InterPro" id="IPR014191">
    <property type="entry name" value="Anaer_RNR_activator"/>
</dbReference>
<protein>
    <submittedName>
        <fullName evidence="1">Anaerobic ribonucleoside-triphosphate reductase activating protein</fullName>
    </submittedName>
</protein>
<evidence type="ECO:0000313" key="1">
    <source>
        <dbReference type="EMBL" id="WNC70815.1"/>
    </source>
</evidence>